<dbReference type="OrthoDB" id="387596at2157"/>
<gene>
    <name evidence="2" type="ORF">KDQ40_18700</name>
</gene>
<dbReference type="KEGG" id="hsin:KDQ40_18700"/>
<protein>
    <submittedName>
        <fullName evidence="2">Uncharacterized protein</fullName>
    </submittedName>
</protein>
<dbReference type="RefSeq" id="WP_152419015.1">
    <property type="nucleotide sequence ID" value="NZ_AOLR01000060.1"/>
</dbReference>
<feature type="region of interest" description="Disordered" evidence="1">
    <location>
        <begin position="95"/>
        <end position="148"/>
    </location>
</feature>
<dbReference type="EMBL" id="CP073368">
    <property type="protein sequence ID" value="QUJ74000.1"/>
    <property type="molecule type" value="Genomic_DNA"/>
</dbReference>
<name>A0A8T8KFR9_9EURY</name>
<dbReference type="AlphaFoldDB" id="A0A8T8KFR9"/>
<sequence length="148" mass="15565">MQQTGLKSGITDIGSTQYSCNFGFQQKITSDDKKPSTGDVFTKTGGIIEKSTGCTTNTPCYITAGSNSIEPVTVTVNEVSANPEILQGELKSEADLSFPPQNTPFGTPDNSIFGTFPEGGGGSPTSENSEPRDPLELCIDVHGCPEPQ</sequence>
<geneLocation type="plasmid" evidence="2 3">
    <name>pHsi540</name>
</geneLocation>
<dbReference type="Proteomes" id="UP000682967">
    <property type="component" value="Plasmid pHsi540"/>
</dbReference>
<feature type="compositionally biased region" description="Polar residues" evidence="1">
    <location>
        <begin position="99"/>
        <end position="113"/>
    </location>
</feature>
<evidence type="ECO:0000256" key="1">
    <source>
        <dbReference type="SAM" id="MobiDB-lite"/>
    </source>
</evidence>
<evidence type="ECO:0000313" key="3">
    <source>
        <dbReference type="Proteomes" id="UP000682967"/>
    </source>
</evidence>
<keyword evidence="2" id="KW-0614">Plasmid</keyword>
<proteinExistence type="predicted"/>
<accession>A0A8T8KFR9</accession>
<reference evidence="2" key="1">
    <citation type="submission" date="2021-04" db="EMBL/GenBank/DDBJ databases">
        <title>Complete Genome sequence and Methylome Analysis of the Haloarchaeon Haloarcula sinaiiensis.</title>
        <authorList>
            <person name="Fomenkov A."/>
            <person name="DasSarma P."/>
            <person name="DasSarma S."/>
            <person name="Roberts R.J."/>
        </authorList>
    </citation>
    <scope>NUCLEOTIDE SEQUENCE</scope>
    <source>
        <strain evidence="2">ATCC 33800</strain>
        <plasmid evidence="2">pHsi540</plasmid>
    </source>
</reference>
<organism evidence="2 3">
    <name type="scientific">Haloarcula marismortui ATCC 33800</name>
    <dbReference type="NCBI Taxonomy" id="662476"/>
    <lineage>
        <taxon>Archaea</taxon>
        <taxon>Methanobacteriati</taxon>
        <taxon>Methanobacteriota</taxon>
        <taxon>Stenosarchaea group</taxon>
        <taxon>Halobacteria</taxon>
        <taxon>Halobacteriales</taxon>
        <taxon>Haloarculaceae</taxon>
        <taxon>Haloarcula</taxon>
    </lineage>
</organism>
<dbReference type="GeneID" id="64825030"/>
<evidence type="ECO:0000313" key="2">
    <source>
        <dbReference type="EMBL" id="QUJ74000.1"/>
    </source>
</evidence>